<reference evidence="3" key="1">
    <citation type="submission" date="2022-03" db="EMBL/GenBank/DDBJ databases">
        <authorList>
            <person name="Sayadi A."/>
        </authorList>
    </citation>
    <scope>NUCLEOTIDE SEQUENCE</scope>
</reference>
<feature type="compositionally biased region" description="Basic residues" evidence="1">
    <location>
        <begin position="232"/>
        <end position="246"/>
    </location>
</feature>
<feature type="compositionally biased region" description="Basic and acidic residues" evidence="1">
    <location>
        <begin position="253"/>
        <end position="265"/>
    </location>
</feature>
<evidence type="ECO:0000313" key="4">
    <source>
        <dbReference type="Proteomes" id="UP001152888"/>
    </source>
</evidence>
<dbReference type="Pfam" id="PF13843">
    <property type="entry name" value="DDE_Tnp_1_7"/>
    <property type="match status" value="1"/>
</dbReference>
<accession>A0A9P0L6G6</accession>
<keyword evidence="4" id="KW-1185">Reference proteome</keyword>
<evidence type="ECO:0000256" key="1">
    <source>
        <dbReference type="SAM" id="MobiDB-lite"/>
    </source>
</evidence>
<dbReference type="OrthoDB" id="6769169at2759"/>
<evidence type="ECO:0000313" key="3">
    <source>
        <dbReference type="EMBL" id="CAH1988505.1"/>
    </source>
</evidence>
<organism evidence="3 4">
    <name type="scientific">Acanthoscelides obtectus</name>
    <name type="common">Bean weevil</name>
    <name type="synonym">Bruchus obtectus</name>
    <dbReference type="NCBI Taxonomy" id="200917"/>
    <lineage>
        <taxon>Eukaryota</taxon>
        <taxon>Metazoa</taxon>
        <taxon>Ecdysozoa</taxon>
        <taxon>Arthropoda</taxon>
        <taxon>Hexapoda</taxon>
        <taxon>Insecta</taxon>
        <taxon>Pterygota</taxon>
        <taxon>Neoptera</taxon>
        <taxon>Endopterygota</taxon>
        <taxon>Coleoptera</taxon>
        <taxon>Polyphaga</taxon>
        <taxon>Cucujiformia</taxon>
        <taxon>Chrysomeloidea</taxon>
        <taxon>Chrysomelidae</taxon>
        <taxon>Bruchinae</taxon>
        <taxon>Bruchini</taxon>
        <taxon>Acanthoscelides</taxon>
    </lineage>
</organism>
<comment type="caution">
    <text evidence="3">The sequence shown here is derived from an EMBL/GenBank/DDBJ whole genome shotgun (WGS) entry which is preliminary data.</text>
</comment>
<sequence length="376" mass="43510">MHDDSTIDPYTNKPEIILDYNMTKGGVDTVDKMCNTYSVGRRTKRWPLAFFFQLLNIAGINSQILYNGTHPESPHKSRRIFLKTLALSLMKPFLSERAAIPTLPIDIRHFLSRYRQTQMDEEEEPPRKIRGRCSICARKKNRVTTITCSICHQLVCKEHSVNVITCHKCKEGGSHRPYQPNLNISKETLSKPGPSEIKINTDSNQLPILTERKSSTDFVNLLPEDVVPYPKAKPRKATNKGRKRGKTMIATDTPEKERLKNEKKVSFKRRINIEETNEQNKDKSKKLKVRRQKKNQQRKQVQYSSSEEEDDVVHLVETDDEDSNDEECLFCNESFKNDTHGEQWIRCMSCLGWAHELCAATKEGCKIYICDFCVKR</sequence>
<name>A0A9P0L6G6_ACAOB</name>
<gene>
    <name evidence="3" type="ORF">ACAOBT_LOCUS18528</name>
</gene>
<dbReference type="PANTHER" id="PTHR46599:SF6">
    <property type="entry name" value="DUAL SPECIFICITY PHOSPHATASE 26"/>
    <property type="match status" value="1"/>
</dbReference>
<dbReference type="InterPro" id="IPR029526">
    <property type="entry name" value="PGBD"/>
</dbReference>
<dbReference type="EMBL" id="CAKOFQ010007046">
    <property type="protein sequence ID" value="CAH1988505.1"/>
    <property type="molecule type" value="Genomic_DNA"/>
</dbReference>
<feature type="region of interest" description="Disordered" evidence="1">
    <location>
        <begin position="229"/>
        <end position="312"/>
    </location>
</feature>
<dbReference type="PANTHER" id="PTHR46599">
    <property type="entry name" value="PIGGYBAC TRANSPOSABLE ELEMENT-DERIVED PROTEIN 4"/>
    <property type="match status" value="1"/>
</dbReference>
<feature type="compositionally biased region" description="Basic residues" evidence="1">
    <location>
        <begin position="283"/>
        <end position="297"/>
    </location>
</feature>
<evidence type="ECO:0000259" key="2">
    <source>
        <dbReference type="Pfam" id="PF13843"/>
    </source>
</evidence>
<dbReference type="AlphaFoldDB" id="A0A9P0L6G6"/>
<dbReference type="Proteomes" id="UP001152888">
    <property type="component" value="Unassembled WGS sequence"/>
</dbReference>
<proteinExistence type="predicted"/>
<protein>
    <recommendedName>
        <fullName evidence="2">PiggyBac transposable element-derived protein domain-containing protein</fullName>
    </recommendedName>
</protein>
<feature type="domain" description="PiggyBac transposable element-derived protein" evidence="2">
    <location>
        <begin position="10"/>
        <end position="62"/>
    </location>
</feature>